<proteinExistence type="predicted"/>
<comment type="caution">
    <text evidence="1">The sequence shown here is derived from an EMBL/GenBank/DDBJ whole genome shotgun (WGS) entry which is preliminary data.</text>
</comment>
<name>A0ACB9IMM6_9ASTR</name>
<sequence>MYKKEFLSRLNSSYLIRKIGKITDKKKMMLITIFVGSSICVCGEEAWFIIYSDNYHVFTNYNNSDFLIINLPPLSANIETAFKFVFPKSISQTLAATGVCWRLILFRGLKGLIGFGAEEDEWVNVRENARQSKSKPRCCSHHVYKWQHRFTKRG</sequence>
<gene>
    <name evidence="1" type="ORF">L1987_25221</name>
</gene>
<accession>A0ACB9IMM6</accession>
<dbReference type="Proteomes" id="UP001056120">
    <property type="component" value="Linkage Group LG08"/>
</dbReference>
<keyword evidence="2" id="KW-1185">Reference proteome</keyword>
<protein>
    <submittedName>
        <fullName evidence="1">Uncharacterized protein</fullName>
    </submittedName>
</protein>
<reference evidence="1 2" key="2">
    <citation type="journal article" date="2022" name="Mol. Ecol. Resour.">
        <title>The genomes of chicory, endive, great burdock and yacon provide insights into Asteraceae paleo-polyploidization history and plant inulin production.</title>
        <authorList>
            <person name="Fan W."/>
            <person name="Wang S."/>
            <person name="Wang H."/>
            <person name="Wang A."/>
            <person name="Jiang F."/>
            <person name="Liu H."/>
            <person name="Zhao H."/>
            <person name="Xu D."/>
            <person name="Zhang Y."/>
        </authorList>
    </citation>
    <scope>NUCLEOTIDE SEQUENCE [LARGE SCALE GENOMIC DNA]</scope>
    <source>
        <strain evidence="2">cv. Yunnan</strain>
        <tissue evidence="1">Leaves</tissue>
    </source>
</reference>
<evidence type="ECO:0000313" key="1">
    <source>
        <dbReference type="EMBL" id="KAI3809250.1"/>
    </source>
</evidence>
<organism evidence="1 2">
    <name type="scientific">Smallanthus sonchifolius</name>
    <dbReference type="NCBI Taxonomy" id="185202"/>
    <lineage>
        <taxon>Eukaryota</taxon>
        <taxon>Viridiplantae</taxon>
        <taxon>Streptophyta</taxon>
        <taxon>Embryophyta</taxon>
        <taxon>Tracheophyta</taxon>
        <taxon>Spermatophyta</taxon>
        <taxon>Magnoliopsida</taxon>
        <taxon>eudicotyledons</taxon>
        <taxon>Gunneridae</taxon>
        <taxon>Pentapetalae</taxon>
        <taxon>asterids</taxon>
        <taxon>campanulids</taxon>
        <taxon>Asterales</taxon>
        <taxon>Asteraceae</taxon>
        <taxon>Asteroideae</taxon>
        <taxon>Heliantheae alliance</taxon>
        <taxon>Millerieae</taxon>
        <taxon>Smallanthus</taxon>
    </lineage>
</organism>
<reference evidence="2" key="1">
    <citation type="journal article" date="2022" name="Mol. Ecol. Resour.">
        <title>The genomes of chicory, endive, great burdock and yacon provide insights into Asteraceae palaeo-polyploidization history and plant inulin production.</title>
        <authorList>
            <person name="Fan W."/>
            <person name="Wang S."/>
            <person name="Wang H."/>
            <person name="Wang A."/>
            <person name="Jiang F."/>
            <person name="Liu H."/>
            <person name="Zhao H."/>
            <person name="Xu D."/>
            <person name="Zhang Y."/>
        </authorList>
    </citation>
    <scope>NUCLEOTIDE SEQUENCE [LARGE SCALE GENOMIC DNA]</scope>
    <source>
        <strain evidence="2">cv. Yunnan</strain>
    </source>
</reference>
<evidence type="ECO:0000313" key="2">
    <source>
        <dbReference type="Proteomes" id="UP001056120"/>
    </source>
</evidence>
<dbReference type="EMBL" id="CM042025">
    <property type="protein sequence ID" value="KAI3809250.1"/>
    <property type="molecule type" value="Genomic_DNA"/>
</dbReference>